<evidence type="ECO:0000256" key="2">
    <source>
        <dbReference type="SAM" id="SignalP"/>
    </source>
</evidence>
<feature type="signal peptide" evidence="2">
    <location>
        <begin position="1"/>
        <end position="20"/>
    </location>
</feature>
<evidence type="ECO:0000313" key="4">
    <source>
        <dbReference type="Proteomes" id="UP000076420"/>
    </source>
</evidence>
<keyword evidence="1" id="KW-0472">Membrane</keyword>
<keyword evidence="1" id="KW-0812">Transmembrane</keyword>
<accession>A0A2C9KEQ3</accession>
<reference evidence="3" key="1">
    <citation type="submission" date="2020-05" db="UniProtKB">
        <authorList>
            <consortium name="EnsemblMetazoa"/>
        </authorList>
    </citation>
    <scope>IDENTIFICATION</scope>
    <source>
        <strain evidence="3">BB02</strain>
    </source>
</reference>
<proteinExistence type="predicted"/>
<keyword evidence="2" id="KW-0732">Signal</keyword>
<keyword evidence="1" id="KW-1133">Transmembrane helix</keyword>
<dbReference type="EnsemblMetazoa" id="BGLB018333-RA">
    <property type="protein sequence ID" value="BGLB018333-PA"/>
    <property type="gene ID" value="BGLB018333"/>
</dbReference>
<dbReference type="VEuPathDB" id="VectorBase:BGLB018333"/>
<dbReference type="Gene3D" id="2.170.300.10">
    <property type="entry name" value="Tie2 ligand-binding domain superfamily"/>
    <property type="match status" value="1"/>
</dbReference>
<dbReference type="Proteomes" id="UP000076420">
    <property type="component" value="Unassembled WGS sequence"/>
</dbReference>
<feature type="transmembrane region" description="Helical" evidence="1">
    <location>
        <begin position="284"/>
        <end position="307"/>
    </location>
</feature>
<evidence type="ECO:0000313" key="3">
    <source>
        <dbReference type="EnsemblMetazoa" id="BGLB018333-PA"/>
    </source>
</evidence>
<sequence>MFFCYFIFKILSCAFTDSEAYYIITYYVASLPCVNKTDCSNDCALINGTDTCLCPRGTKLATDGKTCQECESNYYGPSCSLVCQCDAGVKCDNVNGSCFNPFVITTVVPTSTTDSSNASILTSDSASSAVDVSEISSYNFTATLAMDVSNINLDSDSEDGKRLKNEVKTELTESCRKNKLDFISLEVFSIRKGSLIVDFVLYINKSSSSNSISSLTFVLNLIKSEGIILNGSKILMTSFTLIDSSNLCELRQQTNPCKSTEVCLVEDNRAVCKSKESDEDTKSLTLGLAIGLPLFAVLCIVVIILAYKYLAGKKARVSVSTESLQSKTLYRDGFQNSAAPSDAQYFEAWTQEKGN</sequence>
<feature type="chain" id="PRO_5012383762" description="EGF-like domain-containing protein" evidence="2">
    <location>
        <begin position="21"/>
        <end position="355"/>
    </location>
</feature>
<evidence type="ECO:0008006" key="5">
    <source>
        <dbReference type="Google" id="ProtNLM"/>
    </source>
</evidence>
<gene>
    <name evidence="3" type="primary">106051457</name>
</gene>
<organism evidence="3 4">
    <name type="scientific">Biomphalaria glabrata</name>
    <name type="common">Bloodfluke planorb</name>
    <name type="synonym">Freshwater snail</name>
    <dbReference type="NCBI Taxonomy" id="6526"/>
    <lineage>
        <taxon>Eukaryota</taxon>
        <taxon>Metazoa</taxon>
        <taxon>Spiralia</taxon>
        <taxon>Lophotrochozoa</taxon>
        <taxon>Mollusca</taxon>
        <taxon>Gastropoda</taxon>
        <taxon>Heterobranchia</taxon>
        <taxon>Euthyneura</taxon>
        <taxon>Panpulmonata</taxon>
        <taxon>Hygrophila</taxon>
        <taxon>Lymnaeoidea</taxon>
        <taxon>Planorbidae</taxon>
        <taxon>Biomphalaria</taxon>
    </lineage>
</organism>
<dbReference type="KEGG" id="bgt:106051457"/>
<dbReference type="AlphaFoldDB" id="A0A2C9KEQ3"/>
<protein>
    <recommendedName>
        <fullName evidence="5">EGF-like domain-containing protein</fullName>
    </recommendedName>
</protein>
<name>A0A2C9KEQ3_BIOGL</name>
<evidence type="ECO:0000256" key="1">
    <source>
        <dbReference type="SAM" id="Phobius"/>
    </source>
</evidence>
<dbReference type="VEuPathDB" id="VectorBase:BGLAX_043479"/>